<dbReference type="GO" id="GO:0008263">
    <property type="term" value="F:pyrimidine-specific mismatch base pair DNA N-glycosylase activity"/>
    <property type="evidence" value="ECO:0007669"/>
    <property type="project" value="TreeGrafter"/>
</dbReference>
<keyword evidence="2" id="KW-0378">Hydrolase</keyword>
<name>A0A1E4TRX9_PACTA</name>
<evidence type="ECO:0000256" key="1">
    <source>
        <dbReference type="ARBA" id="ARBA00022763"/>
    </source>
</evidence>
<proteinExistence type="predicted"/>
<protein>
    <recommendedName>
        <fullName evidence="4">Uracil-DNA glycosylase-like domain-containing protein</fullName>
    </recommendedName>
</protein>
<dbReference type="CDD" id="cd10028">
    <property type="entry name" value="UDG-F2_TDG_MUG"/>
    <property type="match status" value="1"/>
</dbReference>
<evidence type="ECO:0000313" key="5">
    <source>
        <dbReference type="EMBL" id="ODV94525.1"/>
    </source>
</evidence>
<dbReference type="PANTHER" id="PTHR12159:SF9">
    <property type="entry name" value="G_T MISMATCH-SPECIFIC THYMINE DNA GLYCOSYLASE"/>
    <property type="match status" value="1"/>
</dbReference>
<dbReference type="STRING" id="669874.A0A1E4TRX9"/>
<evidence type="ECO:0000313" key="6">
    <source>
        <dbReference type="Proteomes" id="UP000094236"/>
    </source>
</evidence>
<evidence type="ECO:0000256" key="3">
    <source>
        <dbReference type="ARBA" id="ARBA00023204"/>
    </source>
</evidence>
<feature type="non-terminal residue" evidence="5">
    <location>
        <position position="1"/>
    </location>
</feature>
<dbReference type="InterPro" id="IPR015637">
    <property type="entry name" value="MUG/TDG"/>
</dbReference>
<dbReference type="InterPro" id="IPR036895">
    <property type="entry name" value="Uracil-DNA_glycosylase-like_sf"/>
</dbReference>
<keyword evidence="1" id="KW-0227">DNA damage</keyword>
<evidence type="ECO:0000256" key="2">
    <source>
        <dbReference type="ARBA" id="ARBA00022801"/>
    </source>
</evidence>
<feature type="non-terminal residue" evidence="5">
    <location>
        <position position="253"/>
    </location>
</feature>
<dbReference type="Proteomes" id="UP000094236">
    <property type="component" value="Unassembled WGS sequence"/>
</dbReference>
<accession>A0A1E4TRX9</accession>
<feature type="domain" description="Uracil-DNA glycosylase-like" evidence="4">
    <location>
        <begin position="33"/>
        <end position="249"/>
    </location>
</feature>
<dbReference type="OrthoDB" id="565731at2759"/>
<sequence length="253" mass="28967">KKVKLHSNDLTTVTATATATPLESEYKDLQPSIDENLKIIFIGFNPGVESSLQQHHYAHFTNLFWKLFNQSKILLKVLLASNVSIKDKMKEDSLLRDLIISSSNIYSTQVKAENDFDLVKYGIGFTDLILRCTRSAQELTHLEKLENVPRLIKELSFAKPKFVVIVGKGIWEFIVLYITKILGIKKLKLEKTIFDWGLQENVTNESYKCVLKKLKDLCGYDCKVYVFPNTSGLVASVKFEDKLKLWNELSNEI</sequence>
<dbReference type="Pfam" id="PF03167">
    <property type="entry name" value="UDG"/>
    <property type="match status" value="1"/>
</dbReference>
<reference evidence="6" key="1">
    <citation type="submission" date="2016-05" db="EMBL/GenBank/DDBJ databases">
        <title>Comparative genomics of biotechnologically important yeasts.</title>
        <authorList>
            <consortium name="DOE Joint Genome Institute"/>
            <person name="Riley R."/>
            <person name="Haridas S."/>
            <person name="Wolfe K.H."/>
            <person name="Lopes M.R."/>
            <person name="Hittinger C.T."/>
            <person name="Goker M."/>
            <person name="Salamov A."/>
            <person name="Wisecaver J."/>
            <person name="Long T.M."/>
            <person name="Aerts A.L."/>
            <person name="Barry K."/>
            <person name="Choi C."/>
            <person name="Clum A."/>
            <person name="Coughlan A.Y."/>
            <person name="Deshpande S."/>
            <person name="Douglass A.P."/>
            <person name="Hanson S.J."/>
            <person name="Klenk H.-P."/>
            <person name="Labutti K."/>
            <person name="Lapidus A."/>
            <person name="Lindquist E."/>
            <person name="Lipzen A."/>
            <person name="Meier-Kolthoff J.P."/>
            <person name="Ohm R.A."/>
            <person name="Otillar R.P."/>
            <person name="Pangilinan J."/>
            <person name="Peng Y."/>
            <person name="Rokas A."/>
            <person name="Rosa C.A."/>
            <person name="Scheuner C."/>
            <person name="Sibirny A.A."/>
            <person name="Slot J.C."/>
            <person name="Stielow J.B."/>
            <person name="Sun H."/>
            <person name="Kurtzman C.P."/>
            <person name="Blackwell M."/>
            <person name="Grigoriev I.V."/>
            <person name="Jeffries T.W."/>
        </authorList>
    </citation>
    <scope>NUCLEOTIDE SEQUENCE [LARGE SCALE GENOMIC DNA]</scope>
    <source>
        <strain evidence="6">NRRL Y-2460</strain>
    </source>
</reference>
<dbReference type="PANTHER" id="PTHR12159">
    <property type="entry name" value="G/T AND G/U MISMATCH-SPECIFIC DNA GLYCOSYLASE"/>
    <property type="match status" value="1"/>
</dbReference>
<dbReference type="InterPro" id="IPR005122">
    <property type="entry name" value="Uracil-DNA_glycosylase-like"/>
</dbReference>
<dbReference type="GO" id="GO:0004844">
    <property type="term" value="F:uracil DNA N-glycosylase activity"/>
    <property type="evidence" value="ECO:0007669"/>
    <property type="project" value="TreeGrafter"/>
</dbReference>
<dbReference type="EMBL" id="KV454015">
    <property type="protein sequence ID" value="ODV94525.1"/>
    <property type="molecule type" value="Genomic_DNA"/>
</dbReference>
<gene>
    <name evidence="5" type="ORF">PACTADRAFT_26906</name>
</gene>
<keyword evidence="3" id="KW-0234">DNA repair</keyword>
<keyword evidence="6" id="KW-1185">Reference proteome</keyword>
<organism evidence="5 6">
    <name type="scientific">Pachysolen tannophilus NRRL Y-2460</name>
    <dbReference type="NCBI Taxonomy" id="669874"/>
    <lineage>
        <taxon>Eukaryota</taxon>
        <taxon>Fungi</taxon>
        <taxon>Dikarya</taxon>
        <taxon>Ascomycota</taxon>
        <taxon>Saccharomycotina</taxon>
        <taxon>Pichiomycetes</taxon>
        <taxon>Pachysolenaceae</taxon>
        <taxon>Pachysolen</taxon>
    </lineage>
</organism>
<dbReference type="SUPFAM" id="SSF52141">
    <property type="entry name" value="Uracil-DNA glycosylase-like"/>
    <property type="match status" value="1"/>
</dbReference>
<evidence type="ECO:0000259" key="4">
    <source>
        <dbReference type="Pfam" id="PF03167"/>
    </source>
</evidence>
<dbReference type="Gene3D" id="3.40.470.10">
    <property type="entry name" value="Uracil-DNA glycosylase-like domain"/>
    <property type="match status" value="1"/>
</dbReference>
<dbReference type="GO" id="GO:0006285">
    <property type="term" value="P:base-excision repair, AP site formation"/>
    <property type="evidence" value="ECO:0007669"/>
    <property type="project" value="InterPro"/>
</dbReference>
<dbReference type="AlphaFoldDB" id="A0A1E4TRX9"/>